<dbReference type="InParanoid" id="A0A1X7SR77"/>
<keyword evidence="2" id="KW-1133">Transmembrane helix</keyword>
<keyword evidence="2" id="KW-0472">Membrane</keyword>
<feature type="transmembrane region" description="Helical" evidence="2">
    <location>
        <begin position="12"/>
        <end position="33"/>
    </location>
</feature>
<protein>
    <submittedName>
        <fullName evidence="3">Uncharacterized protein</fullName>
    </submittedName>
</protein>
<reference evidence="3" key="1">
    <citation type="submission" date="2017-05" db="UniProtKB">
        <authorList>
            <consortium name="EnsemblMetazoa"/>
        </authorList>
    </citation>
    <scope>IDENTIFICATION</scope>
</reference>
<dbReference type="AlphaFoldDB" id="A0A1X7SR77"/>
<accession>A0A1X7SR77</accession>
<keyword evidence="2" id="KW-0812">Transmembrane</keyword>
<sequence length="229" mass="25654">MMPDFSKHKFAIIVFIIACVVVVIGIFLFINYWKRTPVERTVEKQDVGGDVQEPANQSQDNERNEAEDKSTENDIEVDDLGPRHKNLNNNGVPHNKGSEQEDNEKEQNKKPTHPVPQQDQIVDEKHPQMPPKQDETNSPAENAALFPKIETCDAITNPSSKSSHVDVEVPQSPIQKEIESKALDLDDGSPTKITTGSEIADQPDGEVILEDDIVKKDQATPLEKAKHWH</sequence>
<dbReference type="EnsemblMetazoa" id="Aqu2.1.04592_001">
    <property type="protein sequence ID" value="Aqu2.1.04592_001"/>
    <property type="gene ID" value="Aqu2.1.04592"/>
</dbReference>
<feature type="compositionally biased region" description="Basic and acidic residues" evidence="1">
    <location>
        <begin position="122"/>
        <end position="135"/>
    </location>
</feature>
<proteinExistence type="predicted"/>
<feature type="compositionally biased region" description="Basic and acidic residues" evidence="1">
    <location>
        <begin position="60"/>
        <end position="72"/>
    </location>
</feature>
<evidence type="ECO:0000256" key="2">
    <source>
        <dbReference type="SAM" id="Phobius"/>
    </source>
</evidence>
<feature type="region of interest" description="Disordered" evidence="1">
    <location>
        <begin position="44"/>
        <end position="141"/>
    </location>
</feature>
<organism evidence="3">
    <name type="scientific">Amphimedon queenslandica</name>
    <name type="common">Sponge</name>
    <dbReference type="NCBI Taxonomy" id="400682"/>
    <lineage>
        <taxon>Eukaryota</taxon>
        <taxon>Metazoa</taxon>
        <taxon>Porifera</taxon>
        <taxon>Demospongiae</taxon>
        <taxon>Heteroscleromorpha</taxon>
        <taxon>Haplosclerida</taxon>
        <taxon>Niphatidae</taxon>
        <taxon>Amphimedon</taxon>
    </lineage>
</organism>
<evidence type="ECO:0000313" key="3">
    <source>
        <dbReference type="EnsemblMetazoa" id="Aqu2.1.04592_001"/>
    </source>
</evidence>
<name>A0A1X7SR77_AMPQE</name>
<evidence type="ECO:0000256" key="1">
    <source>
        <dbReference type="SAM" id="MobiDB-lite"/>
    </source>
</evidence>